<keyword evidence="3" id="KW-0282">Flagellum</keyword>
<dbReference type="RefSeq" id="WP_281534727.1">
    <property type="nucleotide sequence ID" value="NZ_CP075584.1"/>
</dbReference>
<feature type="domain" description="Flagellar hook-length control protein-like C-terminal" evidence="2">
    <location>
        <begin position="261"/>
        <end position="331"/>
    </location>
</feature>
<dbReference type="Pfam" id="PF02120">
    <property type="entry name" value="Flg_hook"/>
    <property type="match status" value="1"/>
</dbReference>
<feature type="compositionally biased region" description="Low complexity" evidence="1">
    <location>
        <begin position="28"/>
        <end position="44"/>
    </location>
</feature>
<sequence>MTAEGVSATAAVAVAETTSPAGVPGNLATGSAAGPIAGTGTPGSDTPGASHGTTPGAGTDGTDTTSGQAVPTGTATGPATAAPGSGSSATGLMDLAGRAAVAATRAAGAPGDTNSGLPATAPLDSGAAAAVTTDSTSAGSDTHGADSRGSANASSDTSGSGNPGSGGSLGGVVADSGAAFGSAAATAAAATTGTASAATATIDPASAGAAFQTALHTVAASTAVTSASAAGASTATSGAAQLADLPLAGQVGRGLASLIGAANGEHAMTITVNPDNLGPVTVRAHIGGSSIRVELFAPTDLARDALRAILPELRRDLAQGGTDTRLDLSGNSQPDDSRAGGSGAFGAPGRQEDRTSADPGSARAPDQPGDARESGTTVRPTYRDEPLGYRPSVDVLA</sequence>
<keyword evidence="3" id="KW-0969">Cilium</keyword>
<dbReference type="EMBL" id="CP075584">
    <property type="protein sequence ID" value="WBM80108.1"/>
    <property type="molecule type" value="Genomic_DNA"/>
</dbReference>
<feature type="region of interest" description="Disordered" evidence="1">
    <location>
        <begin position="107"/>
        <end position="168"/>
    </location>
</feature>
<protein>
    <submittedName>
        <fullName evidence="3">Flagellar hook-length control protein FliK</fullName>
    </submittedName>
</protein>
<evidence type="ECO:0000313" key="4">
    <source>
        <dbReference type="Proteomes" id="UP001212421"/>
    </source>
</evidence>
<feature type="region of interest" description="Disordered" evidence="1">
    <location>
        <begin position="321"/>
        <end position="397"/>
    </location>
</feature>
<evidence type="ECO:0000256" key="1">
    <source>
        <dbReference type="SAM" id="MobiDB-lite"/>
    </source>
</evidence>
<accession>A0ABY7NEX5</accession>
<feature type="compositionally biased region" description="Low complexity" evidence="1">
    <location>
        <begin position="124"/>
        <end position="142"/>
    </location>
</feature>
<evidence type="ECO:0000259" key="2">
    <source>
        <dbReference type="Pfam" id="PF02120"/>
    </source>
</evidence>
<feature type="compositionally biased region" description="Low complexity" evidence="1">
    <location>
        <begin position="52"/>
        <end position="90"/>
    </location>
</feature>
<dbReference type="Gene3D" id="3.30.750.140">
    <property type="match status" value="1"/>
</dbReference>
<proteinExistence type="predicted"/>
<gene>
    <name evidence="3" type="ORF">KIV56_00325</name>
</gene>
<keyword evidence="4" id="KW-1185">Reference proteome</keyword>
<name>A0ABY7NEX5_9MICO</name>
<keyword evidence="3" id="KW-0966">Cell projection</keyword>
<reference evidence="3 4" key="1">
    <citation type="submission" date="2021-05" db="EMBL/GenBank/DDBJ databases">
        <authorList>
            <person name="Kumar R."/>
            <person name="Kumar A."/>
            <person name="Mukhia S."/>
        </authorList>
    </citation>
    <scope>NUCLEOTIDE SEQUENCE [LARGE SCALE GENOMIC DNA]</scope>
    <source>
        <strain evidence="3 4">ERMR7:08</strain>
    </source>
</reference>
<feature type="region of interest" description="Disordered" evidence="1">
    <location>
        <begin position="16"/>
        <end position="90"/>
    </location>
</feature>
<dbReference type="Proteomes" id="UP001212421">
    <property type="component" value="Chromosome"/>
</dbReference>
<dbReference type="InterPro" id="IPR038610">
    <property type="entry name" value="FliK-like_C_sf"/>
</dbReference>
<evidence type="ECO:0000313" key="3">
    <source>
        <dbReference type="EMBL" id="WBM80108.1"/>
    </source>
</evidence>
<dbReference type="CDD" id="cd17470">
    <property type="entry name" value="T3SS_Flik_C"/>
    <property type="match status" value="1"/>
</dbReference>
<dbReference type="InterPro" id="IPR021136">
    <property type="entry name" value="Flagellar_hook_control-like_C"/>
</dbReference>
<organism evidence="3 4">
    <name type="scientific">Cryobacterium breve</name>
    <dbReference type="NCBI Taxonomy" id="1259258"/>
    <lineage>
        <taxon>Bacteria</taxon>
        <taxon>Bacillati</taxon>
        <taxon>Actinomycetota</taxon>
        <taxon>Actinomycetes</taxon>
        <taxon>Micrococcales</taxon>
        <taxon>Microbacteriaceae</taxon>
        <taxon>Cryobacterium</taxon>
    </lineage>
</organism>